<evidence type="ECO:0000313" key="2">
    <source>
        <dbReference type="Proteomes" id="UP000306007"/>
    </source>
</evidence>
<accession>A0A4Y5SNF2</accession>
<dbReference type="OrthoDB" id="101880at2157"/>
<keyword evidence="2" id="KW-1185">Reference proteome</keyword>
<dbReference type="AlphaFoldDB" id="A0A4Y5SNF2"/>
<evidence type="ECO:0000313" key="1">
    <source>
        <dbReference type="EMBL" id="QDA31510.1"/>
    </source>
</evidence>
<sequence>MGQTFKAIAKVAYFDGKRAVFLVKRNHGRTKRDAIRGWNPWIPVPHVLIPEEFKKLVDSAYQNKKELFPVFALDASEIEASDDEWYEFRVSLSSEDVVYSVKGYHAGESLVDVLGIPFRIEGLSWKGWISARGKRLLLAQVDVTPQGK</sequence>
<proteinExistence type="predicted"/>
<dbReference type="KEGG" id="tic:FH039_07750"/>
<protein>
    <submittedName>
        <fullName evidence="1">Uncharacterized protein</fullName>
    </submittedName>
</protein>
<dbReference type="RefSeq" id="WP_139680848.1">
    <property type="nucleotide sequence ID" value="NZ_CP040846.1"/>
</dbReference>
<dbReference type="EMBL" id="CP040846">
    <property type="protein sequence ID" value="QDA31510.1"/>
    <property type="molecule type" value="Genomic_DNA"/>
</dbReference>
<dbReference type="GeneID" id="40475068"/>
<organism evidence="1 2">
    <name type="scientific">Thermococcus indicus</name>
    <dbReference type="NCBI Taxonomy" id="2586643"/>
    <lineage>
        <taxon>Archaea</taxon>
        <taxon>Methanobacteriati</taxon>
        <taxon>Methanobacteriota</taxon>
        <taxon>Thermococci</taxon>
        <taxon>Thermococcales</taxon>
        <taxon>Thermococcaceae</taxon>
        <taxon>Thermococcus</taxon>
    </lineage>
</organism>
<dbReference type="Proteomes" id="UP000306007">
    <property type="component" value="Chromosome"/>
</dbReference>
<gene>
    <name evidence="1" type="ORF">FH039_07750</name>
</gene>
<reference evidence="1 2" key="1">
    <citation type="submission" date="2019-06" db="EMBL/GenBank/DDBJ databases">
        <title>Thermococcus indicus sp. nov., a Fe(III)-reducing hyperthermophilic archaeon isolated from the Onnuri vent field of the Central Indian Ocean ridge.</title>
        <authorList>
            <person name="Lim J.K."/>
            <person name="Kim Y.J."/>
            <person name="Kwon K.K."/>
        </authorList>
    </citation>
    <scope>NUCLEOTIDE SEQUENCE [LARGE SCALE GENOMIC DNA]</scope>
    <source>
        <strain evidence="1 2">IOH1</strain>
    </source>
</reference>
<name>A0A4Y5SNF2_9EURY</name>